<organism evidence="1 2">
    <name type="scientific">Streptomyces cinnabarinus</name>
    <dbReference type="NCBI Taxonomy" id="67287"/>
    <lineage>
        <taxon>Bacteria</taxon>
        <taxon>Bacillati</taxon>
        <taxon>Actinomycetota</taxon>
        <taxon>Actinomycetes</taxon>
        <taxon>Kitasatosporales</taxon>
        <taxon>Streptomycetaceae</taxon>
        <taxon>Streptomyces</taxon>
    </lineage>
</organism>
<sequence length="90" mass="9568">MSSSIAYVPRVVGGKPAAMVERDDLRDLLAAIRDALDVPPGPERSALLGDRALLVGGVLRDVLDGTPAFDIPSETDYLRRTISEGGRHVA</sequence>
<reference evidence="1" key="1">
    <citation type="submission" date="2022-12" db="EMBL/GenBank/DDBJ databases">
        <authorList>
            <person name="Ruckert C."/>
            <person name="Busche T."/>
            <person name="Kalinowski J."/>
            <person name="Wittmann C."/>
        </authorList>
    </citation>
    <scope>NUCLEOTIDE SEQUENCE</scope>
    <source>
        <strain evidence="1">DSM 40467</strain>
    </source>
</reference>
<proteinExistence type="predicted"/>
<protein>
    <recommendedName>
        <fullName evidence="3">Poly A polymerase head domain-containing protein</fullName>
    </recommendedName>
</protein>
<dbReference type="Proteomes" id="UP001164439">
    <property type="component" value="Chromosome"/>
</dbReference>
<evidence type="ECO:0000313" key="2">
    <source>
        <dbReference type="Proteomes" id="UP001164439"/>
    </source>
</evidence>
<gene>
    <name evidence="1" type="ORF">STRCI_001346</name>
</gene>
<evidence type="ECO:0008006" key="3">
    <source>
        <dbReference type="Google" id="ProtNLM"/>
    </source>
</evidence>
<accession>A0ABY7K8Y4</accession>
<name>A0ABY7K8Y4_9ACTN</name>
<dbReference type="EMBL" id="CP114413">
    <property type="protein sequence ID" value="WAZ20245.1"/>
    <property type="molecule type" value="Genomic_DNA"/>
</dbReference>
<keyword evidence="2" id="KW-1185">Reference proteome</keyword>
<evidence type="ECO:0000313" key="1">
    <source>
        <dbReference type="EMBL" id="WAZ20245.1"/>
    </source>
</evidence>
<dbReference type="RefSeq" id="WP_269657933.1">
    <property type="nucleotide sequence ID" value="NZ_CP114413.1"/>
</dbReference>